<reference evidence="1 2" key="2">
    <citation type="submission" date="2019-01" db="EMBL/GenBank/DDBJ databases">
        <title>The decoding of complex shrimp genome reveals the adaptation for benthos swimmer, frequently molting mechanism and breeding impact on genome.</title>
        <authorList>
            <person name="Sun Y."/>
            <person name="Gao Y."/>
            <person name="Yu Y."/>
        </authorList>
    </citation>
    <scope>NUCLEOTIDE SEQUENCE [LARGE SCALE GENOMIC DNA]</scope>
    <source>
        <tissue evidence="1">Muscle</tissue>
    </source>
</reference>
<evidence type="ECO:0000313" key="2">
    <source>
        <dbReference type="Proteomes" id="UP000283509"/>
    </source>
</evidence>
<dbReference type="EMBL" id="QCYY01000716">
    <property type="protein sequence ID" value="ROT83220.1"/>
    <property type="molecule type" value="Genomic_DNA"/>
</dbReference>
<dbReference type="AlphaFoldDB" id="A0A423U3E9"/>
<keyword evidence="2" id="KW-1185">Reference proteome</keyword>
<protein>
    <submittedName>
        <fullName evidence="1">Uncharacterized protein</fullName>
    </submittedName>
</protein>
<comment type="caution">
    <text evidence="1">The sequence shown here is derived from an EMBL/GenBank/DDBJ whole genome shotgun (WGS) entry which is preliminary data.</text>
</comment>
<evidence type="ECO:0000313" key="1">
    <source>
        <dbReference type="EMBL" id="ROT83220.1"/>
    </source>
</evidence>
<proteinExistence type="predicted"/>
<name>A0A423U3E9_PENVA</name>
<gene>
    <name evidence="1" type="ORF">C7M84_023603</name>
</gene>
<sequence length="127" mass="14268">MLSAATRSMGAPAWYLYRHLPHLTESLLTLQILIYIMSHVDPVLPLQQPAQGLLSSHLPTQMHLEKNNGNALGTSLRRGIVPRTCQLPTPRYTTKSCYQHTEAPPLNQKRTAVVICTARRRDFLPEG</sequence>
<accession>A0A423U3E9</accession>
<dbReference type="Proteomes" id="UP000283509">
    <property type="component" value="Unassembled WGS sequence"/>
</dbReference>
<reference evidence="1 2" key="1">
    <citation type="submission" date="2018-04" db="EMBL/GenBank/DDBJ databases">
        <authorList>
            <person name="Zhang X."/>
            <person name="Yuan J."/>
            <person name="Li F."/>
            <person name="Xiang J."/>
        </authorList>
    </citation>
    <scope>NUCLEOTIDE SEQUENCE [LARGE SCALE GENOMIC DNA]</scope>
    <source>
        <tissue evidence="1">Muscle</tissue>
    </source>
</reference>
<organism evidence="1 2">
    <name type="scientific">Penaeus vannamei</name>
    <name type="common">Whiteleg shrimp</name>
    <name type="synonym">Litopenaeus vannamei</name>
    <dbReference type="NCBI Taxonomy" id="6689"/>
    <lineage>
        <taxon>Eukaryota</taxon>
        <taxon>Metazoa</taxon>
        <taxon>Ecdysozoa</taxon>
        <taxon>Arthropoda</taxon>
        <taxon>Crustacea</taxon>
        <taxon>Multicrustacea</taxon>
        <taxon>Malacostraca</taxon>
        <taxon>Eumalacostraca</taxon>
        <taxon>Eucarida</taxon>
        <taxon>Decapoda</taxon>
        <taxon>Dendrobranchiata</taxon>
        <taxon>Penaeoidea</taxon>
        <taxon>Penaeidae</taxon>
        <taxon>Penaeus</taxon>
    </lineage>
</organism>